<name>A0ABQ6V5Z3_9MICO</name>
<keyword evidence="2" id="KW-0963">Cytoplasm</keyword>
<dbReference type="PANTHER" id="PTHR21139:SF2">
    <property type="entry name" value="TRIOSEPHOSPHATE ISOMERASE"/>
    <property type="match status" value="1"/>
</dbReference>
<dbReference type="RefSeq" id="WP_151459214.1">
    <property type="nucleotide sequence ID" value="NZ_WAAO01000002.1"/>
</dbReference>
<organism evidence="3 4">
    <name type="scientific">Microbacterium algeriense</name>
    <dbReference type="NCBI Taxonomy" id="2615184"/>
    <lineage>
        <taxon>Bacteria</taxon>
        <taxon>Bacillati</taxon>
        <taxon>Actinomycetota</taxon>
        <taxon>Actinomycetes</taxon>
        <taxon>Micrococcales</taxon>
        <taxon>Microbacteriaceae</taxon>
        <taxon>Microbacterium</taxon>
    </lineage>
</organism>
<sequence>MLIGSSLKMYFGRARTVEWTRAVADICAAHPAVREGLVEPFVIPSFVSIAEVMPIARAAGMLVGAQDVHWAEPGPYTGEVSAAELAEHGVSLVEIGHAERRAHFGETDDTVARKTAAVVRHGLTPLLCIGETVESDPTRAAEVCTSQLESSLARVDGSLANRLVVAYEPVWAIGRSDPADDEHIRLVARAIKTALVATPFSAQVIYGGSARLGLLPRIGDAVDGVFLGRFAHDPLAFGGILDEALDMEEMR</sequence>
<keyword evidence="1 2" id="KW-0413">Isomerase</keyword>
<proteinExistence type="inferred from homology"/>
<dbReference type="EC" id="5.3.1.1" evidence="2"/>
<gene>
    <name evidence="3" type="ORF">F6A08_08205</name>
</gene>
<dbReference type="CDD" id="cd00311">
    <property type="entry name" value="TIM"/>
    <property type="match status" value="1"/>
</dbReference>
<keyword evidence="2" id="KW-0312">Gluconeogenesis</keyword>
<evidence type="ECO:0000256" key="2">
    <source>
        <dbReference type="RuleBase" id="RU363013"/>
    </source>
</evidence>
<comment type="pathway">
    <text evidence="2">Carbohydrate biosynthesis; gluconeogenesis.</text>
</comment>
<evidence type="ECO:0000313" key="3">
    <source>
        <dbReference type="EMBL" id="KAB1864114.1"/>
    </source>
</evidence>
<dbReference type="EMBL" id="WAAO01000002">
    <property type="protein sequence ID" value="KAB1864114.1"/>
    <property type="molecule type" value="Genomic_DNA"/>
</dbReference>
<dbReference type="SUPFAM" id="SSF51351">
    <property type="entry name" value="Triosephosphate isomerase (TIM)"/>
    <property type="match status" value="1"/>
</dbReference>
<comment type="catalytic activity">
    <reaction evidence="2">
        <text>D-glyceraldehyde 3-phosphate = dihydroxyacetone phosphate</text>
        <dbReference type="Rhea" id="RHEA:18585"/>
        <dbReference type="ChEBI" id="CHEBI:57642"/>
        <dbReference type="ChEBI" id="CHEBI:59776"/>
        <dbReference type="EC" id="5.3.1.1"/>
    </reaction>
</comment>
<dbReference type="PANTHER" id="PTHR21139">
    <property type="entry name" value="TRIOSEPHOSPHATE ISOMERASE"/>
    <property type="match status" value="1"/>
</dbReference>
<dbReference type="InterPro" id="IPR035990">
    <property type="entry name" value="TIM_sf"/>
</dbReference>
<comment type="pathway">
    <text evidence="2">Carbohydrate degradation; glycolysis; D-glyceraldehyde 3-phosphate from glycerone phosphate: step 1/1.</text>
</comment>
<comment type="similarity">
    <text evidence="2">Belongs to the triosephosphate isomerase family.</text>
</comment>
<keyword evidence="2" id="KW-0324">Glycolysis</keyword>
<evidence type="ECO:0000313" key="4">
    <source>
        <dbReference type="Proteomes" id="UP000478836"/>
    </source>
</evidence>
<protein>
    <recommendedName>
        <fullName evidence="2">Triosephosphate isomerase</fullName>
        <ecNumber evidence="2">5.3.1.1</ecNumber>
    </recommendedName>
</protein>
<comment type="subcellular location">
    <subcellularLocation>
        <location evidence="2">Cytoplasm</location>
    </subcellularLocation>
</comment>
<comment type="caution">
    <text evidence="3">The sequence shown here is derived from an EMBL/GenBank/DDBJ whole genome shotgun (WGS) entry which is preliminary data.</text>
</comment>
<evidence type="ECO:0000256" key="1">
    <source>
        <dbReference type="ARBA" id="ARBA00023235"/>
    </source>
</evidence>
<keyword evidence="4" id="KW-1185">Reference proteome</keyword>
<dbReference type="InterPro" id="IPR000652">
    <property type="entry name" value="Triosephosphate_isomerase"/>
</dbReference>
<dbReference type="Gene3D" id="3.20.20.70">
    <property type="entry name" value="Aldolase class I"/>
    <property type="match status" value="1"/>
</dbReference>
<reference evidence="4" key="1">
    <citation type="submission" date="2019-09" db="EMBL/GenBank/DDBJ databases">
        <title>Whole genome sequencing of Microbacterium maritypicum.</title>
        <authorList>
            <person name="Lenchi N."/>
        </authorList>
    </citation>
    <scope>NUCLEOTIDE SEQUENCE [LARGE SCALE GENOMIC DNA]</scope>
    <source>
        <strain evidence="4">G1</strain>
    </source>
</reference>
<dbReference type="GO" id="GO:0016853">
    <property type="term" value="F:isomerase activity"/>
    <property type="evidence" value="ECO:0007669"/>
    <property type="project" value="UniProtKB-KW"/>
</dbReference>
<dbReference type="InterPro" id="IPR013785">
    <property type="entry name" value="Aldolase_TIM"/>
</dbReference>
<dbReference type="Proteomes" id="UP000478836">
    <property type="component" value="Unassembled WGS sequence"/>
</dbReference>
<dbReference type="Pfam" id="PF00121">
    <property type="entry name" value="TIM"/>
    <property type="match status" value="1"/>
</dbReference>
<dbReference type="PROSITE" id="PS51440">
    <property type="entry name" value="TIM_2"/>
    <property type="match status" value="1"/>
</dbReference>
<accession>A0ABQ6V5Z3</accession>
<dbReference type="GeneID" id="77476430"/>
<comment type="subunit">
    <text evidence="2">Homodimer.</text>
</comment>